<gene>
    <name evidence="1" type="ORF">ABVT43_07730</name>
</gene>
<dbReference type="InterPro" id="IPR043128">
    <property type="entry name" value="Rev_trsase/Diguanyl_cyclase"/>
</dbReference>
<evidence type="ECO:0000313" key="1">
    <source>
        <dbReference type="EMBL" id="MET1255009.1"/>
    </source>
</evidence>
<name>A0ABV2BSV2_9GAMM</name>
<dbReference type="Gene3D" id="3.30.70.270">
    <property type="match status" value="1"/>
</dbReference>
<dbReference type="InterPro" id="IPR029787">
    <property type="entry name" value="Nucleotide_cyclase"/>
</dbReference>
<comment type="caution">
    <text evidence="1">The sequence shown here is derived from an EMBL/GenBank/DDBJ whole genome shotgun (WGS) entry which is preliminary data.</text>
</comment>
<dbReference type="Pfam" id="PF00563">
    <property type="entry name" value="EAL"/>
    <property type="match status" value="1"/>
</dbReference>
<dbReference type="InterPro" id="IPR000160">
    <property type="entry name" value="GGDEF_dom"/>
</dbReference>
<dbReference type="EMBL" id="JBEVCJ010000006">
    <property type="protein sequence ID" value="MET1255009.1"/>
    <property type="molecule type" value="Genomic_DNA"/>
</dbReference>
<dbReference type="Gene3D" id="3.40.50.2300">
    <property type="match status" value="1"/>
</dbReference>
<dbReference type="InterPro" id="IPR035919">
    <property type="entry name" value="EAL_sf"/>
</dbReference>
<keyword evidence="2" id="KW-1185">Reference proteome</keyword>
<evidence type="ECO:0000313" key="2">
    <source>
        <dbReference type="Proteomes" id="UP001548189"/>
    </source>
</evidence>
<accession>A0ABV2BSV2</accession>
<dbReference type="PROSITE" id="PS50883">
    <property type="entry name" value="EAL"/>
    <property type="match status" value="1"/>
</dbReference>
<dbReference type="CDD" id="cd01948">
    <property type="entry name" value="EAL"/>
    <property type="match status" value="1"/>
</dbReference>
<organism evidence="1 2">
    <name type="scientific">Aliikangiella maris</name>
    <dbReference type="NCBI Taxonomy" id="3162458"/>
    <lineage>
        <taxon>Bacteria</taxon>
        <taxon>Pseudomonadati</taxon>
        <taxon>Pseudomonadota</taxon>
        <taxon>Gammaproteobacteria</taxon>
        <taxon>Oceanospirillales</taxon>
        <taxon>Pleioneaceae</taxon>
        <taxon>Aliikangiella</taxon>
    </lineage>
</organism>
<reference evidence="1 2" key="1">
    <citation type="submission" date="2024-06" db="EMBL/GenBank/DDBJ databases">
        <authorList>
            <person name="Li F."/>
        </authorList>
    </citation>
    <scope>NUCLEOTIDE SEQUENCE [LARGE SCALE GENOMIC DNA]</scope>
    <source>
        <strain evidence="1 2">GXAS 311</strain>
    </source>
</reference>
<dbReference type="PROSITE" id="PS50887">
    <property type="entry name" value="GGDEF"/>
    <property type="match status" value="1"/>
</dbReference>
<dbReference type="Gene3D" id="3.20.20.450">
    <property type="entry name" value="EAL domain"/>
    <property type="match status" value="1"/>
</dbReference>
<dbReference type="SUPFAM" id="SSF52172">
    <property type="entry name" value="CheY-like"/>
    <property type="match status" value="1"/>
</dbReference>
<dbReference type="SUPFAM" id="SSF55073">
    <property type="entry name" value="Nucleotide cyclase"/>
    <property type="match status" value="1"/>
</dbReference>
<dbReference type="InterPro" id="IPR052155">
    <property type="entry name" value="Biofilm_reg_signaling"/>
</dbReference>
<protein>
    <submittedName>
        <fullName evidence="1">EAL domain-containing protein</fullName>
    </submittedName>
</protein>
<proteinExistence type="predicted"/>
<dbReference type="SUPFAM" id="SSF141868">
    <property type="entry name" value="EAL domain-like"/>
    <property type="match status" value="1"/>
</dbReference>
<dbReference type="NCBIfam" id="TIGR00254">
    <property type="entry name" value="GGDEF"/>
    <property type="match status" value="1"/>
</dbReference>
<dbReference type="SMART" id="SM00267">
    <property type="entry name" value="GGDEF"/>
    <property type="match status" value="1"/>
</dbReference>
<dbReference type="InterPro" id="IPR001633">
    <property type="entry name" value="EAL_dom"/>
</dbReference>
<sequence length="568" mass="64395">MIRVLIIENDQPVQQAIKHTFQQIASVDYQIEWQNALFLKSLTRTDFDILILATPIDWQTAHQQLHQVLKLELSQPVVLLTTNYDVEFEQQAIAQGADDCISISEITPVFLNHAIRHAIQRKATEAKMAHIATHDRLTGMANRYLLYQYLEHAINLAKRSASQFAVLFIDLDKFKFINDSLGHEIGDMLLKLVSQKLKACVRETDIVARFGNDEFAILLENGGTCRNVALVAEKIQDALQPAIKIREHELFITTSIGIASFPECGIEPESLMKSAEMALHKAKETGRNQYHFFTQELNKQARLKLELERNLRRALINREFEIHLQPQIFSKTNSIAGAEALLRWNHPKYGFISPEIFIPLLDELGLLVGVEAWVLNSVCSLAKKLTDQYGRLRFSVNISGSHFKTGNLKENIYLALQASSLEANFLEVELTEDIMIEHVEHNSEMLKELKDIGVSIALDDFGKGYSSLSYLKNFPADILKIDKAFIDQLVNDQRNSAIVEAMIDLSHKLGIKVVAEGVEVASQLKHLKTIGCDYIQGYYFAKPMPIGDFENFLSHSDKLLRVINNELN</sequence>
<dbReference type="Proteomes" id="UP001548189">
    <property type="component" value="Unassembled WGS sequence"/>
</dbReference>
<dbReference type="CDD" id="cd01949">
    <property type="entry name" value="GGDEF"/>
    <property type="match status" value="1"/>
</dbReference>
<dbReference type="SMART" id="SM00052">
    <property type="entry name" value="EAL"/>
    <property type="match status" value="1"/>
</dbReference>
<dbReference type="InterPro" id="IPR011006">
    <property type="entry name" value="CheY-like_superfamily"/>
</dbReference>
<dbReference type="PANTHER" id="PTHR44757:SF2">
    <property type="entry name" value="BIOFILM ARCHITECTURE MAINTENANCE PROTEIN MBAA"/>
    <property type="match status" value="1"/>
</dbReference>
<dbReference type="PANTHER" id="PTHR44757">
    <property type="entry name" value="DIGUANYLATE CYCLASE DGCP"/>
    <property type="match status" value="1"/>
</dbReference>
<dbReference type="Pfam" id="PF00990">
    <property type="entry name" value="GGDEF"/>
    <property type="match status" value="1"/>
</dbReference>